<name>A0A445AG60_ARAHY</name>
<organism evidence="2 3">
    <name type="scientific">Arachis hypogaea</name>
    <name type="common">Peanut</name>
    <dbReference type="NCBI Taxonomy" id="3818"/>
    <lineage>
        <taxon>Eukaryota</taxon>
        <taxon>Viridiplantae</taxon>
        <taxon>Streptophyta</taxon>
        <taxon>Embryophyta</taxon>
        <taxon>Tracheophyta</taxon>
        <taxon>Spermatophyta</taxon>
        <taxon>Magnoliopsida</taxon>
        <taxon>eudicotyledons</taxon>
        <taxon>Gunneridae</taxon>
        <taxon>Pentapetalae</taxon>
        <taxon>rosids</taxon>
        <taxon>fabids</taxon>
        <taxon>Fabales</taxon>
        <taxon>Fabaceae</taxon>
        <taxon>Papilionoideae</taxon>
        <taxon>50 kb inversion clade</taxon>
        <taxon>dalbergioids sensu lato</taxon>
        <taxon>Dalbergieae</taxon>
        <taxon>Pterocarpus clade</taxon>
        <taxon>Arachis</taxon>
    </lineage>
</organism>
<dbReference type="AlphaFoldDB" id="A0A445AG60"/>
<keyword evidence="3" id="KW-1185">Reference proteome</keyword>
<gene>
    <name evidence="2" type="ORF">Ahy_B02g059107</name>
</gene>
<evidence type="ECO:0000313" key="3">
    <source>
        <dbReference type="Proteomes" id="UP000289738"/>
    </source>
</evidence>
<reference evidence="2 3" key="1">
    <citation type="submission" date="2019-01" db="EMBL/GenBank/DDBJ databases">
        <title>Sequencing of cultivated peanut Arachis hypogaea provides insights into genome evolution and oil improvement.</title>
        <authorList>
            <person name="Chen X."/>
        </authorList>
    </citation>
    <scope>NUCLEOTIDE SEQUENCE [LARGE SCALE GENOMIC DNA]</scope>
    <source>
        <strain evidence="3">cv. Fuhuasheng</strain>
        <tissue evidence="2">Leaves</tissue>
    </source>
</reference>
<accession>A0A445AG60</accession>
<feature type="compositionally biased region" description="Polar residues" evidence="1">
    <location>
        <begin position="1"/>
        <end position="21"/>
    </location>
</feature>
<protein>
    <submittedName>
        <fullName evidence="2">Uncharacterized protein</fullName>
    </submittedName>
</protein>
<evidence type="ECO:0000313" key="2">
    <source>
        <dbReference type="EMBL" id="RYR25392.1"/>
    </source>
</evidence>
<sequence length="90" mass="9780">MSGRSNAAGSFICSPSSGNWTRSQSQSRSARVSKWCGYDCRPVLRWSGTESNPNKLLFGCPNYNVDIGQDEGVGIADSDRANDKMNMNLA</sequence>
<comment type="caution">
    <text evidence="2">The sequence shown here is derived from an EMBL/GenBank/DDBJ whole genome shotgun (WGS) entry which is preliminary data.</text>
</comment>
<dbReference type="EMBL" id="SDMP01000012">
    <property type="protein sequence ID" value="RYR25392.1"/>
    <property type="molecule type" value="Genomic_DNA"/>
</dbReference>
<proteinExistence type="predicted"/>
<dbReference type="Proteomes" id="UP000289738">
    <property type="component" value="Chromosome B02"/>
</dbReference>
<feature type="region of interest" description="Disordered" evidence="1">
    <location>
        <begin position="1"/>
        <end position="30"/>
    </location>
</feature>
<evidence type="ECO:0000256" key="1">
    <source>
        <dbReference type="SAM" id="MobiDB-lite"/>
    </source>
</evidence>